<name>A0A3E3ECS2_9FIRM</name>
<evidence type="ECO:0000313" key="6">
    <source>
        <dbReference type="Proteomes" id="UP000261032"/>
    </source>
</evidence>
<proteinExistence type="predicted"/>
<dbReference type="RefSeq" id="WP_009300340.1">
    <property type="nucleotide sequence ID" value="NZ_BAABXX010000001.1"/>
</dbReference>
<evidence type="ECO:0000256" key="2">
    <source>
        <dbReference type="ARBA" id="ARBA00022801"/>
    </source>
</evidence>
<dbReference type="EMBL" id="QUSL01000012">
    <property type="protein sequence ID" value="RGD85104.1"/>
    <property type="molecule type" value="Genomic_DNA"/>
</dbReference>
<comment type="caution">
    <text evidence="5">The sequence shown here is derived from an EMBL/GenBank/DDBJ whole genome shotgun (WGS) entry which is preliminary data.</text>
</comment>
<feature type="chain" id="PRO_5044393479" evidence="3">
    <location>
        <begin position="20"/>
        <end position="628"/>
    </location>
</feature>
<dbReference type="PANTHER" id="PTHR43037">
    <property type="entry name" value="UNNAMED PRODUCT-RELATED"/>
    <property type="match status" value="1"/>
</dbReference>
<evidence type="ECO:0000256" key="1">
    <source>
        <dbReference type="ARBA" id="ARBA00022729"/>
    </source>
</evidence>
<dbReference type="Proteomes" id="UP000261032">
    <property type="component" value="Unassembled WGS sequence"/>
</dbReference>
<keyword evidence="1 3" id="KW-0732">Signal</keyword>
<keyword evidence="2" id="KW-0378">Hydrolase</keyword>
<accession>A0A3E3ECS2</accession>
<dbReference type="InterPro" id="IPR029058">
    <property type="entry name" value="AB_hydrolase_fold"/>
</dbReference>
<sequence length="628" mass="70463">MKKITKALLALTLSLLMLAAPISVNQLYANENILTEVTSDTINNYTYYEYDSEADGYTSERSNILTPIYYIFAGKQDLTSADKLIEEIGLLDNVHEWAGKVYIINPISTQYNNDDVTAFKKLAGTGVSNIKVIGIDEGATFVNNYISQNCYFIAGMMVYGGTMNSDLTYNVPIPAYLSSTATSAVSYYKQANQTDQSQSFNNYTIYQNSTNPLQIVVNSKTDETLKNAFDNAWETVFSKNYRQHNETTEFYNMPVTDTNLANAEQPYKLIETPIFDRLGIIHNQEINQTVSNMPGKYTWFEYLPNQVIDTKKDSVPLVLTLHGNGNDPRVQADSSGWIELAAKENFIVVSPEWQDASVNFSKCDGLGDEGIINLIDDLKIKYPQIDRSRVYVTGLSAGGAESLLLGVKNSETFAGVGAVSGVNLYSEAITELTNDYKGHETPLLYICGDHDFFQMIPVDGSSQYGTSQLYGFSIWAEDSNTHIYSALQAYQKINDLTVTDMNMDLNPYYGIKLDNQQWTKLGEKDMYTGTLSNNNGVVMELAAIKDHAHWNYKPEAQYIWNFFKNYQRDLLTGELIFVNNGSNTTTVIDKKDDLTTSVKTGDEVEFEYLGILSVITITTFIYFKKKIA</sequence>
<dbReference type="SUPFAM" id="SSF53474">
    <property type="entry name" value="alpha/beta-Hydrolases"/>
    <property type="match status" value="1"/>
</dbReference>
<dbReference type="EMBL" id="JAQLKE010000018">
    <property type="protein sequence ID" value="MDB7084425.1"/>
    <property type="molecule type" value="Genomic_DNA"/>
</dbReference>
<evidence type="ECO:0000256" key="3">
    <source>
        <dbReference type="SAM" id="SignalP"/>
    </source>
</evidence>
<dbReference type="InterPro" id="IPR050955">
    <property type="entry name" value="Plant_Biomass_Hydrol_Est"/>
</dbReference>
<dbReference type="GO" id="GO:0016787">
    <property type="term" value="F:hydrolase activity"/>
    <property type="evidence" value="ECO:0007669"/>
    <property type="project" value="UniProtKB-KW"/>
</dbReference>
<feature type="signal peptide" evidence="3">
    <location>
        <begin position="1"/>
        <end position="19"/>
    </location>
</feature>
<reference evidence="4" key="2">
    <citation type="submission" date="2023-01" db="EMBL/GenBank/DDBJ databases">
        <title>Human gut microbiome strain richness.</title>
        <authorList>
            <person name="Chen-Liaw A."/>
        </authorList>
    </citation>
    <scope>NUCLEOTIDE SEQUENCE</scope>
    <source>
        <strain evidence="4">1001217st2_G6_1001217B_191108</strain>
    </source>
</reference>
<reference evidence="5 6" key="1">
    <citation type="submission" date="2018-08" db="EMBL/GenBank/DDBJ databases">
        <title>A genome reference for cultivated species of the human gut microbiota.</title>
        <authorList>
            <person name="Zou Y."/>
            <person name="Xue W."/>
            <person name="Luo G."/>
        </authorList>
    </citation>
    <scope>NUCLEOTIDE SEQUENCE [LARGE SCALE GENOMIC DNA]</scope>
    <source>
        <strain evidence="5 6">OM06-4</strain>
    </source>
</reference>
<dbReference type="AlphaFoldDB" id="A0A3E3ECS2"/>
<gene>
    <name evidence="5" type="ORF">DXB93_09105</name>
    <name evidence="4" type="ORF">PM738_11475</name>
</gene>
<dbReference type="Proteomes" id="UP001211987">
    <property type="component" value="Unassembled WGS sequence"/>
</dbReference>
<evidence type="ECO:0000313" key="5">
    <source>
        <dbReference type="EMBL" id="RGD85104.1"/>
    </source>
</evidence>
<organism evidence="5 6">
    <name type="scientific">Thomasclavelia ramosa</name>
    <dbReference type="NCBI Taxonomy" id="1547"/>
    <lineage>
        <taxon>Bacteria</taxon>
        <taxon>Bacillati</taxon>
        <taxon>Bacillota</taxon>
        <taxon>Erysipelotrichia</taxon>
        <taxon>Erysipelotrichales</taxon>
        <taxon>Coprobacillaceae</taxon>
        <taxon>Thomasclavelia</taxon>
    </lineage>
</organism>
<dbReference type="GeneID" id="64197694"/>
<protein>
    <submittedName>
        <fullName evidence="4">PHB depolymerase family esterase</fullName>
    </submittedName>
</protein>
<evidence type="ECO:0000313" key="4">
    <source>
        <dbReference type="EMBL" id="MDB7084425.1"/>
    </source>
</evidence>
<dbReference type="Gene3D" id="3.40.50.1820">
    <property type="entry name" value="alpha/beta hydrolase"/>
    <property type="match status" value="1"/>
</dbReference>
<dbReference type="PANTHER" id="PTHR43037:SF5">
    <property type="entry name" value="FERULOYL ESTERASE"/>
    <property type="match status" value="1"/>
</dbReference>